<accession>A0A561DVL5</accession>
<evidence type="ECO:0000259" key="4">
    <source>
        <dbReference type="PROSITE" id="PS50075"/>
    </source>
</evidence>
<dbReference type="Gene3D" id="3.30.559.10">
    <property type="entry name" value="Chloramphenicol acetyltransferase-like domain"/>
    <property type="match status" value="1"/>
</dbReference>
<keyword evidence="3" id="KW-0597">Phosphoprotein</keyword>
<dbReference type="Gene3D" id="1.10.1200.10">
    <property type="entry name" value="ACP-like"/>
    <property type="match status" value="1"/>
</dbReference>
<keyword evidence="2" id="KW-0596">Phosphopantetheine</keyword>
<keyword evidence="6" id="KW-1185">Reference proteome</keyword>
<organism evidence="5 6">
    <name type="scientific">Rudaeicoccus suwonensis</name>
    <dbReference type="NCBI Taxonomy" id="657409"/>
    <lineage>
        <taxon>Bacteria</taxon>
        <taxon>Bacillati</taxon>
        <taxon>Actinomycetota</taxon>
        <taxon>Actinomycetes</taxon>
        <taxon>Micrococcales</taxon>
        <taxon>Dermacoccaceae</taxon>
        <taxon>Rudaeicoccus</taxon>
    </lineage>
</organism>
<dbReference type="PROSITE" id="PS00012">
    <property type="entry name" value="PHOSPHOPANTETHEINE"/>
    <property type="match status" value="1"/>
</dbReference>
<dbReference type="EMBL" id="VIVQ01000005">
    <property type="protein sequence ID" value="TWE07411.1"/>
    <property type="molecule type" value="Genomic_DNA"/>
</dbReference>
<dbReference type="PANTHER" id="PTHR45398">
    <property type="match status" value="1"/>
</dbReference>
<dbReference type="Gene3D" id="3.30.559.30">
    <property type="entry name" value="Nonribosomal peptide synthetase, condensation domain"/>
    <property type="match status" value="1"/>
</dbReference>
<dbReference type="GO" id="GO:0003824">
    <property type="term" value="F:catalytic activity"/>
    <property type="evidence" value="ECO:0007669"/>
    <property type="project" value="InterPro"/>
</dbReference>
<dbReference type="InterPro" id="IPR009081">
    <property type="entry name" value="PP-bd_ACP"/>
</dbReference>
<dbReference type="PANTHER" id="PTHR45398:SF1">
    <property type="entry name" value="ENZYME, PUTATIVE (JCVI)-RELATED"/>
    <property type="match status" value="1"/>
</dbReference>
<comment type="cofactor">
    <cofactor evidence="1">
        <name>pantetheine 4'-phosphate</name>
        <dbReference type="ChEBI" id="CHEBI:47942"/>
    </cofactor>
</comment>
<feature type="domain" description="Carrier" evidence="4">
    <location>
        <begin position="11"/>
        <end position="86"/>
    </location>
</feature>
<dbReference type="PROSITE" id="PS50075">
    <property type="entry name" value="CARRIER"/>
    <property type="match status" value="1"/>
</dbReference>
<dbReference type="InterPro" id="IPR001242">
    <property type="entry name" value="Condensation_dom"/>
</dbReference>
<comment type="caution">
    <text evidence="5">The sequence shown here is derived from an EMBL/GenBank/DDBJ whole genome shotgun (WGS) entry which is preliminary data.</text>
</comment>
<proteinExistence type="predicted"/>
<dbReference type="InterPro" id="IPR023213">
    <property type="entry name" value="CAT-like_dom_sf"/>
</dbReference>
<dbReference type="Proteomes" id="UP000318297">
    <property type="component" value="Unassembled WGS sequence"/>
</dbReference>
<dbReference type="InterPro" id="IPR036736">
    <property type="entry name" value="ACP-like_sf"/>
</dbReference>
<evidence type="ECO:0000313" key="6">
    <source>
        <dbReference type="Proteomes" id="UP000318297"/>
    </source>
</evidence>
<dbReference type="SUPFAM" id="SSF52777">
    <property type="entry name" value="CoA-dependent acyltransferases"/>
    <property type="match status" value="2"/>
</dbReference>
<dbReference type="InterPro" id="IPR006162">
    <property type="entry name" value="Ppantetheine_attach_site"/>
</dbReference>
<dbReference type="GO" id="GO:0008610">
    <property type="term" value="P:lipid biosynthetic process"/>
    <property type="evidence" value="ECO:0007669"/>
    <property type="project" value="UniProtKB-ARBA"/>
</dbReference>
<reference evidence="5 6" key="1">
    <citation type="submission" date="2019-06" db="EMBL/GenBank/DDBJ databases">
        <title>Sequencing the genomes of 1000 actinobacteria strains.</title>
        <authorList>
            <person name="Klenk H.-P."/>
        </authorList>
    </citation>
    <scope>NUCLEOTIDE SEQUENCE [LARGE SCALE GENOMIC DNA]</scope>
    <source>
        <strain evidence="5 6">DSM 19560</strain>
    </source>
</reference>
<evidence type="ECO:0000256" key="2">
    <source>
        <dbReference type="ARBA" id="ARBA00022450"/>
    </source>
</evidence>
<dbReference type="Pfam" id="PF00550">
    <property type="entry name" value="PP-binding"/>
    <property type="match status" value="1"/>
</dbReference>
<sequence length="526" mass="56925">MLPDADNLNQDSTSSSASSVLLAALTLLLDGTDVSAIDNFYEIGGDSLVAVELLGRLQSEGWHVAVRDVFDAPSLADTIAKMRRIEQIDFAENKIPAFSRFPLSPPQRDAFESVTFNPDRFNLAAIVHVPEEANPELIENAISAVLETHEMLRVRFDKDETGVNQQVVPTAALMDAVAVEAVGHDDRDGIHKVADRAHSRIALDQGHVCSFTTLTNDAGAWGVMVIANHMVTDAIGWKVLMEDLTSTIDAAARGENFSPVKTSSFRSWVEYLHGLALSADARRAVDGLIDVLSIDPQHEQNPLRQHLDSVRRADTTRVQRLYEVAQAESFQKLCAQHGADVLALSCLHYALRGLAVGGSVPVSMFTSGRHLGPSSLEFSRTVGWFADKYPVILDLGSSSSPEGLLQESAAAVSAALGLQLTYGAVRYLHPDAELRDFVAQVTSAKVALNYRGTVATSETIPYTDHDLGDMHDELEFFGYNISLACDLEPTGFAVSWRFPSQLERLVVPAVDSFGIGLAAIVAAASD</sequence>
<protein>
    <submittedName>
        <fullName evidence="5">Phosphopantetheine binding protein</fullName>
    </submittedName>
</protein>
<dbReference type="SUPFAM" id="SSF47336">
    <property type="entry name" value="ACP-like"/>
    <property type="match status" value="1"/>
</dbReference>
<evidence type="ECO:0000256" key="1">
    <source>
        <dbReference type="ARBA" id="ARBA00001957"/>
    </source>
</evidence>
<dbReference type="Pfam" id="PF00668">
    <property type="entry name" value="Condensation"/>
    <property type="match status" value="1"/>
</dbReference>
<gene>
    <name evidence="5" type="ORF">BKA23_3426</name>
</gene>
<dbReference type="AlphaFoldDB" id="A0A561DVL5"/>
<evidence type="ECO:0000256" key="3">
    <source>
        <dbReference type="ARBA" id="ARBA00022553"/>
    </source>
</evidence>
<dbReference type="OrthoDB" id="2472181at2"/>
<name>A0A561DVL5_9MICO</name>
<evidence type="ECO:0000313" key="5">
    <source>
        <dbReference type="EMBL" id="TWE07411.1"/>
    </source>
</evidence>